<evidence type="ECO:0000313" key="3">
    <source>
        <dbReference type="Proteomes" id="UP000198607"/>
    </source>
</evidence>
<dbReference type="EMBL" id="FNCY01000008">
    <property type="protein sequence ID" value="SDH70200.1"/>
    <property type="molecule type" value="Genomic_DNA"/>
</dbReference>
<gene>
    <name evidence="2" type="ORF">SAMN05660652_02107</name>
</gene>
<reference evidence="2 3" key="1">
    <citation type="submission" date="2016-10" db="EMBL/GenBank/DDBJ databases">
        <authorList>
            <person name="de Groot N.N."/>
        </authorList>
    </citation>
    <scope>NUCLEOTIDE SEQUENCE [LARGE SCALE GENOMIC DNA]</scope>
    <source>
        <strain evidence="2 3">DSM 5885</strain>
    </source>
</reference>
<organism evidence="2 3">
    <name type="scientific">Propionivibrio dicarboxylicus</name>
    <dbReference type="NCBI Taxonomy" id="83767"/>
    <lineage>
        <taxon>Bacteria</taxon>
        <taxon>Pseudomonadati</taxon>
        <taxon>Pseudomonadota</taxon>
        <taxon>Betaproteobacteria</taxon>
        <taxon>Rhodocyclales</taxon>
        <taxon>Rhodocyclaceae</taxon>
        <taxon>Propionivibrio</taxon>
    </lineage>
</organism>
<accession>A0A1G8EK40</accession>
<dbReference type="Pfam" id="PF13638">
    <property type="entry name" value="PIN_4"/>
    <property type="match status" value="1"/>
</dbReference>
<proteinExistence type="predicted"/>
<keyword evidence="3" id="KW-1185">Reference proteome</keyword>
<feature type="domain" description="PIN" evidence="1">
    <location>
        <begin position="5"/>
        <end position="144"/>
    </location>
</feature>
<dbReference type="Proteomes" id="UP000198607">
    <property type="component" value="Unassembled WGS sequence"/>
</dbReference>
<evidence type="ECO:0000313" key="2">
    <source>
        <dbReference type="EMBL" id="SDH70200.1"/>
    </source>
</evidence>
<sequence length="452" mass="51538">MVAFIDANVVLECLALEQLPWREIHDVGPILVLLVPTVLQEVDSKKNNARLGDHARRFNRTVRPLLGEQSTLTIRESPAPRVELAFADCAKIDWEHFQNLDRDEADSRIVAQSLSASGPPPANRVLISQDIRPLHLAQLYGLRVHHVGENWLRPKEKSEAEKRADAFKREIDAMKNGQPLLSLSFSTDQAVVPVFRIRDLSQKERSAIVDTIVRLNPMQKQSRDIASIDCLGEYDFSLSDRYQRWVSQVIPKFAGAYERKLELNFGHVEITLRIENAGKVPAESLLIRLSAQGGFLNRRYVVASPAGPKPPAIRQSHIVPHLFNRRDFGSPIKPGKHEFVTLMEPERTSVVEIACEDFRHGYDYEYRLIAWIDPRTEMNFQLEATVTAANLYGEVRETLSIAKDVTERQVSDLVDMDTMRFLHPPRIIRQLSDATNPLSRNDLEFDGTEWDR</sequence>
<name>A0A1G8EK40_9RHOO</name>
<dbReference type="STRING" id="83767.SAMN05660652_02107"/>
<evidence type="ECO:0000259" key="1">
    <source>
        <dbReference type="Pfam" id="PF13638"/>
    </source>
</evidence>
<dbReference type="InterPro" id="IPR002716">
    <property type="entry name" value="PIN_dom"/>
</dbReference>
<dbReference type="AlphaFoldDB" id="A0A1G8EK40"/>
<protein>
    <submittedName>
        <fullName evidence="2">PIN domain-containing protein</fullName>
    </submittedName>
</protein>